<dbReference type="HOGENOM" id="CLU_3184636_0_0_10"/>
<name>W8FBA7_9BACT</name>
<protein>
    <submittedName>
        <fullName evidence="1">Uncharacterized protein</fullName>
    </submittedName>
</protein>
<dbReference type="PATRIC" id="fig|1227739.3.peg.3520"/>
<dbReference type="AlphaFoldDB" id="W8FBA7"/>
<reference evidence="1 2" key="1">
    <citation type="submission" date="2014-01" db="EMBL/GenBank/DDBJ databases">
        <title>Complete genome sequence of ionizing-radiation resistance bacterium Hymenobacter swuensis DY53.</title>
        <authorList>
            <person name="Jung J.-H."/>
            <person name="Jeong S.-W."/>
            <person name="Joe M.-H."/>
            <person name="Cho y.-j."/>
            <person name="Kim M.-K."/>
            <person name="Lim S.-Y."/>
        </authorList>
    </citation>
    <scope>NUCLEOTIDE SEQUENCE [LARGE SCALE GENOMIC DNA]</scope>
    <source>
        <strain evidence="1 2">DY53</strain>
    </source>
</reference>
<dbReference type="KEGG" id="hsw:Hsw_3355"/>
<dbReference type="EMBL" id="CP007145">
    <property type="protein sequence ID" value="AHJ98950.1"/>
    <property type="molecule type" value="Genomic_DNA"/>
</dbReference>
<proteinExistence type="predicted"/>
<dbReference type="STRING" id="1227739.Hsw_3355"/>
<organism evidence="1 2">
    <name type="scientific">Hymenobacter swuensis DY53</name>
    <dbReference type="NCBI Taxonomy" id="1227739"/>
    <lineage>
        <taxon>Bacteria</taxon>
        <taxon>Pseudomonadati</taxon>
        <taxon>Bacteroidota</taxon>
        <taxon>Cytophagia</taxon>
        <taxon>Cytophagales</taxon>
        <taxon>Hymenobacteraceae</taxon>
        <taxon>Hymenobacter</taxon>
    </lineage>
</organism>
<evidence type="ECO:0000313" key="2">
    <source>
        <dbReference type="Proteomes" id="UP000019423"/>
    </source>
</evidence>
<accession>W8FBA7</accession>
<sequence length="46" mass="5156">MLVLANMFIDQLSNDLNSIASIVNAIEFLGKTLYAIIEMIKKRKGD</sequence>
<gene>
    <name evidence="1" type="ORF">Hsw_3355</name>
</gene>
<dbReference type="Proteomes" id="UP000019423">
    <property type="component" value="Chromosome"/>
</dbReference>
<keyword evidence="2" id="KW-1185">Reference proteome</keyword>
<evidence type="ECO:0000313" key="1">
    <source>
        <dbReference type="EMBL" id="AHJ98950.1"/>
    </source>
</evidence>